<keyword evidence="8" id="KW-1185">Reference proteome</keyword>
<dbReference type="GO" id="GO:0015833">
    <property type="term" value="P:peptide transport"/>
    <property type="evidence" value="ECO:0007669"/>
    <property type="project" value="InterPro"/>
</dbReference>
<keyword evidence="3" id="KW-0500">Molybdenum</keyword>
<proteinExistence type="predicted"/>
<dbReference type="Proteomes" id="UP000003706">
    <property type="component" value="Unassembled WGS sequence"/>
</dbReference>
<evidence type="ECO:0000313" key="7">
    <source>
        <dbReference type="EMBL" id="EHP87428.1"/>
    </source>
</evidence>
<name>H1KY68_9EURY</name>
<dbReference type="RefSeq" id="WP_007044180.1">
    <property type="nucleotide sequence ID" value="NZ_AGJL01000014.1"/>
</dbReference>
<comment type="subcellular location">
    <subcellularLocation>
        <location evidence="1">Cell membrane</location>
        <topology evidence="1">Peripheral membrane protein</topology>
    </subcellularLocation>
</comment>
<evidence type="ECO:0000313" key="8">
    <source>
        <dbReference type="Proteomes" id="UP000003706"/>
    </source>
</evidence>
<dbReference type="PROSITE" id="PS51866">
    <property type="entry name" value="MOP"/>
    <property type="match status" value="1"/>
</dbReference>
<dbReference type="PATRIC" id="fig|647171.4.peg.730"/>
<dbReference type="GO" id="GO:0005524">
    <property type="term" value="F:ATP binding"/>
    <property type="evidence" value="ECO:0007669"/>
    <property type="project" value="UniProtKB-KW"/>
</dbReference>
<dbReference type="NCBIfam" id="TIGR00638">
    <property type="entry name" value="Mop"/>
    <property type="match status" value="1"/>
</dbReference>
<dbReference type="Gene3D" id="2.40.50.100">
    <property type="match status" value="1"/>
</dbReference>
<evidence type="ECO:0000256" key="2">
    <source>
        <dbReference type="ARBA" id="ARBA00022448"/>
    </source>
</evidence>
<evidence type="ECO:0000256" key="3">
    <source>
        <dbReference type="ARBA" id="ARBA00022505"/>
    </source>
</evidence>
<sequence length="132" mass="14597">MGDKMKVSMRNQLKGTVEEIKVGQVMAEVVVKIGDQKIISVITKDALNDLGIEVGDDVFVLIKSTSVALAVPNLLTKIERLESIPGTVPNLINPPSGCRFHQRCPYVKDICKQKIPELKEIENGHFVACHLY</sequence>
<dbReference type="GO" id="GO:0015689">
    <property type="term" value="P:molybdate ion transport"/>
    <property type="evidence" value="ECO:0007669"/>
    <property type="project" value="InterPro"/>
</dbReference>
<evidence type="ECO:0000256" key="4">
    <source>
        <dbReference type="ARBA" id="ARBA00022741"/>
    </source>
</evidence>
<dbReference type="InterPro" id="IPR005116">
    <property type="entry name" value="Transp-assoc_OB_typ1"/>
</dbReference>
<comment type="caution">
    <text evidence="7">The sequence shown here is derived from an EMBL/GenBank/DDBJ whole genome shotgun (WGS) entry which is preliminary data.</text>
</comment>
<dbReference type="InterPro" id="IPR008995">
    <property type="entry name" value="Mo/tungstate-bd_C_term_dom"/>
</dbReference>
<dbReference type="NCBIfam" id="TIGR01727">
    <property type="entry name" value="oligo_HPY"/>
    <property type="match status" value="1"/>
</dbReference>
<dbReference type="PANTHER" id="PTHR43067:SF3">
    <property type="entry name" value="MALTOSE ABC TRANSPORTER, ATP-BINDING PROTEIN"/>
    <property type="match status" value="1"/>
</dbReference>
<accession>H1KY68</accession>
<keyword evidence="4" id="KW-0547">Nucleotide-binding</keyword>
<dbReference type="SUPFAM" id="SSF50331">
    <property type="entry name" value="MOP-like"/>
    <property type="match status" value="1"/>
</dbReference>
<feature type="domain" description="Mop" evidence="6">
    <location>
        <begin position="6"/>
        <end position="71"/>
    </location>
</feature>
<dbReference type="GO" id="GO:0005886">
    <property type="term" value="C:plasma membrane"/>
    <property type="evidence" value="ECO:0007669"/>
    <property type="project" value="UniProtKB-SubCell"/>
</dbReference>
<dbReference type="InterPro" id="IPR013563">
    <property type="entry name" value="Oligopep_ABC_C"/>
</dbReference>
<dbReference type="PANTHER" id="PTHR43067">
    <property type="entry name" value="OLIGOPEPTIDE/DIPEPTIDE ABC TRANSPORTER, ATPASE SUBUNIT"/>
    <property type="match status" value="1"/>
</dbReference>
<organism evidence="7 8">
    <name type="scientific">Methanotorris formicicus Mc-S-70</name>
    <dbReference type="NCBI Taxonomy" id="647171"/>
    <lineage>
        <taxon>Archaea</taxon>
        <taxon>Methanobacteriati</taxon>
        <taxon>Methanobacteriota</taxon>
        <taxon>Methanomada group</taxon>
        <taxon>Methanococci</taxon>
        <taxon>Methanococcales</taxon>
        <taxon>Methanocaldococcaceae</taxon>
        <taxon>Methanotorris</taxon>
    </lineage>
</organism>
<dbReference type="AlphaFoldDB" id="H1KY68"/>
<dbReference type="InterPro" id="IPR004606">
    <property type="entry name" value="Mop_domain"/>
</dbReference>
<evidence type="ECO:0000256" key="1">
    <source>
        <dbReference type="ARBA" id="ARBA00004202"/>
    </source>
</evidence>
<dbReference type="EMBL" id="AGJL01000014">
    <property type="protein sequence ID" value="EHP87428.1"/>
    <property type="molecule type" value="Genomic_DNA"/>
</dbReference>
<protein>
    <submittedName>
        <fullName evidence="7">Oligopeptide/dipeptide ABC transporter, ATPase subunit</fullName>
    </submittedName>
</protein>
<dbReference type="STRING" id="647171.MetfoDRAFT_0741"/>
<keyword evidence="2" id="KW-0813">Transport</keyword>
<dbReference type="Pfam" id="PF03459">
    <property type="entry name" value="TOBE"/>
    <property type="match status" value="1"/>
</dbReference>
<dbReference type="Pfam" id="PF08352">
    <property type="entry name" value="oligo_HPY"/>
    <property type="match status" value="1"/>
</dbReference>
<evidence type="ECO:0000256" key="5">
    <source>
        <dbReference type="ARBA" id="ARBA00022840"/>
    </source>
</evidence>
<evidence type="ECO:0000259" key="6">
    <source>
        <dbReference type="PROSITE" id="PS51866"/>
    </source>
</evidence>
<keyword evidence="5" id="KW-0067">ATP-binding</keyword>
<reference evidence="7 8" key="1">
    <citation type="submission" date="2011-09" db="EMBL/GenBank/DDBJ databases">
        <title>The draft genome of Methanotorris formicicus Mc-S-70.</title>
        <authorList>
            <consortium name="US DOE Joint Genome Institute (JGI-PGF)"/>
            <person name="Lucas S."/>
            <person name="Han J."/>
            <person name="Lapidus A."/>
            <person name="Cheng J.-F."/>
            <person name="Goodwin L."/>
            <person name="Pitluck S."/>
            <person name="Peters L."/>
            <person name="Land M.L."/>
            <person name="Hauser L."/>
            <person name="Sieprawska-Lupa M."/>
            <person name="Takai K."/>
            <person name="Miyazaki J."/>
            <person name="Whitman W."/>
            <person name="Woyke T.J."/>
        </authorList>
    </citation>
    <scope>NUCLEOTIDE SEQUENCE [LARGE SCALE GENOMIC DNA]</scope>
    <source>
        <strain evidence="7 8">Mc-S-70</strain>
    </source>
</reference>
<gene>
    <name evidence="7" type="ORF">MetfoDRAFT_0741</name>
</gene>